<protein>
    <submittedName>
        <fullName evidence="1">Uncharacterized protein</fullName>
    </submittedName>
</protein>
<gene>
    <name evidence="1" type="ORF">METSCH_A11020</name>
</gene>
<organism evidence="1 2">
    <name type="scientific">Metschnikowia aff. pulcherrima</name>
    <dbReference type="NCBI Taxonomy" id="2163413"/>
    <lineage>
        <taxon>Eukaryota</taxon>
        <taxon>Fungi</taxon>
        <taxon>Dikarya</taxon>
        <taxon>Ascomycota</taxon>
        <taxon>Saccharomycotina</taxon>
        <taxon>Pichiomycetes</taxon>
        <taxon>Metschnikowiaceae</taxon>
        <taxon>Metschnikowia</taxon>
    </lineage>
</organism>
<accession>A0A4P6XH09</accession>
<dbReference type="Proteomes" id="UP000292447">
    <property type="component" value="Chromosome I"/>
</dbReference>
<dbReference type="EMBL" id="CP034456">
    <property type="protein sequence ID" value="QBM86460.1"/>
    <property type="molecule type" value="Genomic_DNA"/>
</dbReference>
<sequence length="86" mass="9718">MRYATDGLGGFLDHFSCSGTALLRTVIRLLGLLKRLAVGDSAGFVLQRLDVFLELARFLHLLLKRLEKHFQRRLAFVLVIQHRAGA</sequence>
<proteinExistence type="predicted"/>
<reference evidence="2" key="1">
    <citation type="submission" date="2019-03" db="EMBL/GenBank/DDBJ databases">
        <title>Snf2 controls pulcherriminic acid biosynthesis and connects pigmentation and antifungal activity of the yeast Metschnikowia pulcherrima.</title>
        <authorList>
            <person name="Gore-Lloyd D."/>
            <person name="Sumann I."/>
            <person name="Brachmann A.O."/>
            <person name="Schneeberger K."/>
            <person name="Ortiz-Merino R.A."/>
            <person name="Moreno-Beltran M."/>
            <person name="Schlaefli M."/>
            <person name="Kirner P."/>
            <person name="Santos Kron A."/>
            <person name="Wolfe K.H."/>
            <person name="Piel J."/>
            <person name="Ahrens C.H."/>
            <person name="Henk D."/>
            <person name="Freimoser F.M."/>
        </authorList>
    </citation>
    <scope>NUCLEOTIDE SEQUENCE [LARGE SCALE GENOMIC DNA]</scope>
    <source>
        <strain evidence="2">APC 1.2</strain>
    </source>
</reference>
<keyword evidence="2" id="KW-1185">Reference proteome</keyword>
<evidence type="ECO:0000313" key="2">
    <source>
        <dbReference type="Proteomes" id="UP000292447"/>
    </source>
</evidence>
<evidence type="ECO:0000313" key="1">
    <source>
        <dbReference type="EMBL" id="QBM86460.1"/>
    </source>
</evidence>
<dbReference type="AlphaFoldDB" id="A0A4P6XH09"/>
<name>A0A4P6XH09_9ASCO</name>